<keyword evidence="2" id="KW-0614">Plasmid</keyword>
<dbReference type="Pfam" id="PF02663">
    <property type="entry name" value="FmdE"/>
    <property type="match status" value="1"/>
</dbReference>
<proteinExistence type="predicted"/>
<accession>A0A345INB1</accession>
<reference evidence="2 3" key="1">
    <citation type="submission" date="2018-07" db="EMBL/GenBank/DDBJ databases">
        <title>Complete Genome and Methylome Analysis of Deinococcus wulumuqiensis NEB 479.</title>
        <authorList>
            <person name="Fomenkov A."/>
            <person name="Luyten Y."/>
            <person name="Vincze T."/>
            <person name="Anton B.P."/>
            <person name="Clark T."/>
            <person name="Roberts R.J."/>
            <person name="Morgan R.D."/>
        </authorList>
    </citation>
    <scope>NUCLEOTIDE SEQUENCE [LARGE SCALE GENOMIC DNA]</scope>
    <source>
        <strain evidence="2 3">NEB 479</strain>
        <plasmid evidence="3">Plasmid pdrdi</plasmid>
    </source>
</reference>
<dbReference type="PANTHER" id="PTHR39418:SF1">
    <property type="entry name" value="DEHYDROGENASE"/>
    <property type="match status" value="1"/>
</dbReference>
<feature type="domain" description="Formylmethanofuran dehydrogenase subunit E" evidence="1">
    <location>
        <begin position="21"/>
        <end position="140"/>
    </location>
</feature>
<sequence>MTLVSSRPELAALLQQSAALHGHLCPRQVLGTRSALLAGAWLRLEFPRADKRVMVFVETDGCYADGVSVASGCWLGRRTMRLVDHGKVAATFVDTKTARAVRVAPQTDLRKRVKDSLEKGQKRYQAYLEAYQTWPDEALLDAVPVTLKLDLTALVSGAGKRAVCNSCGEEIINERELQREGQVLCQSCAGEAYVVLAT</sequence>
<dbReference type="SUPFAM" id="SSF143555">
    <property type="entry name" value="FwdE-like"/>
    <property type="match status" value="1"/>
</dbReference>
<evidence type="ECO:0000313" key="2">
    <source>
        <dbReference type="EMBL" id="AXH01184.1"/>
    </source>
</evidence>
<protein>
    <submittedName>
        <fullName evidence="2">Formylmethanofuran dehydrogenase</fullName>
    </submittedName>
</protein>
<dbReference type="Gene3D" id="3.30.1330.130">
    <property type="match status" value="1"/>
</dbReference>
<dbReference type="PANTHER" id="PTHR39418">
    <property type="entry name" value="DEHYDROGENASE-RELATED"/>
    <property type="match status" value="1"/>
</dbReference>
<organism evidence="2 3">
    <name type="scientific">Deinococcus wulumuqiensis</name>
    <dbReference type="NCBI Taxonomy" id="980427"/>
    <lineage>
        <taxon>Bacteria</taxon>
        <taxon>Thermotogati</taxon>
        <taxon>Deinococcota</taxon>
        <taxon>Deinococci</taxon>
        <taxon>Deinococcales</taxon>
        <taxon>Deinococcaceae</taxon>
        <taxon>Deinococcus</taxon>
    </lineage>
</organism>
<dbReference type="InterPro" id="IPR053194">
    <property type="entry name" value="tRNA_methyltr_O"/>
</dbReference>
<dbReference type="EMBL" id="CP031163">
    <property type="protein sequence ID" value="AXH01184.1"/>
    <property type="molecule type" value="Genomic_DNA"/>
</dbReference>
<dbReference type="KEGG" id="dwu:DVJ83_18230"/>
<evidence type="ECO:0000313" key="3">
    <source>
        <dbReference type="Proteomes" id="UP000253744"/>
    </source>
</evidence>
<dbReference type="Proteomes" id="UP000253744">
    <property type="component" value="Plasmid pDrdI"/>
</dbReference>
<gene>
    <name evidence="2" type="ORF">DVJ83_18230</name>
</gene>
<dbReference type="AlphaFoldDB" id="A0A345INB1"/>
<name>A0A345INB1_9DEIO</name>
<evidence type="ECO:0000259" key="1">
    <source>
        <dbReference type="Pfam" id="PF02663"/>
    </source>
</evidence>
<geneLocation type="plasmid" evidence="3">
    <name>pdrdi</name>
</geneLocation>
<dbReference type="InterPro" id="IPR003814">
    <property type="entry name" value="FmdEsu_dom"/>
</dbReference>